<evidence type="ECO:0000256" key="7">
    <source>
        <dbReference type="ARBA" id="ARBA00023136"/>
    </source>
</evidence>
<keyword evidence="2" id="KW-0673">Quorum sensing</keyword>
<evidence type="ECO:0000256" key="3">
    <source>
        <dbReference type="ARBA" id="ARBA00022670"/>
    </source>
</evidence>
<feature type="transmembrane region" description="Helical" evidence="8">
    <location>
        <begin position="47"/>
        <end position="71"/>
    </location>
</feature>
<evidence type="ECO:0000256" key="8">
    <source>
        <dbReference type="SAM" id="Phobius"/>
    </source>
</evidence>
<dbReference type="GO" id="GO:0009372">
    <property type="term" value="P:quorum sensing"/>
    <property type="evidence" value="ECO:0007669"/>
    <property type="project" value="UniProtKB-KW"/>
</dbReference>
<keyword evidence="1" id="KW-1003">Cell membrane</keyword>
<protein>
    <recommendedName>
        <fullName evidence="10">Accessory regulator AgrB</fullName>
    </recommendedName>
</protein>
<dbReference type="GO" id="GO:0008233">
    <property type="term" value="F:peptidase activity"/>
    <property type="evidence" value="ECO:0007669"/>
    <property type="project" value="UniProtKB-KW"/>
</dbReference>
<comment type="caution">
    <text evidence="9">The sequence shown here is derived from an EMBL/GenBank/DDBJ whole genome shotgun (WGS) entry which is preliminary data.</text>
</comment>
<feature type="transmembrane region" description="Helical" evidence="8">
    <location>
        <begin position="83"/>
        <end position="104"/>
    </location>
</feature>
<evidence type="ECO:0000256" key="2">
    <source>
        <dbReference type="ARBA" id="ARBA00022654"/>
    </source>
</evidence>
<evidence type="ECO:0000256" key="6">
    <source>
        <dbReference type="ARBA" id="ARBA00022989"/>
    </source>
</evidence>
<evidence type="ECO:0000256" key="4">
    <source>
        <dbReference type="ARBA" id="ARBA00022692"/>
    </source>
</evidence>
<dbReference type="GO" id="GO:0016020">
    <property type="term" value="C:membrane"/>
    <property type="evidence" value="ECO:0007669"/>
    <property type="project" value="InterPro"/>
</dbReference>
<evidence type="ECO:0008006" key="10">
    <source>
        <dbReference type="Google" id="ProtNLM"/>
    </source>
</evidence>
<evidence type="ECO:0000256" key="1">
    <source>
        <dbReference type="ARBA" id="ARBA00022475"/>
    </source>
</evidence>
<keyword evidence="4 8" id="KW-0812">Transmembrane</keyword>
<evidence type="ECO:0000313" key="9">
    <source>
        <dbReference type="EMBL" id="HDW51164.1"/>
    </source>
</evidence>
<dbReference type="Pfam" id="PF04647">
    <property type="entry name" value="AgrB"/>
    <property type="match status" value="1"/>
</dbReference>
<keyword evidence="5" id="KW-0378">Hydrolase</keyword>
<dbReference type="InterPro" id="IPR006741">
    <property type="entry name" value="AgrB"/>
</dbReference>
<dbReference type="EMBL" id="DSMV01000013">
    <property type="protein sequence ID" value="HDW51164.1"/>
    <property type="molecule type" value="Genomic_DNA"/>
</dbReference>
<proteinExistence type="predicted"/>
<keyword evidence="3" id="KW-0645">Protease</keyword>
<name>A0A7C1F335_9THEO</name>
<accession>A0A7C1F335</accession>
<sequence>MPELNLVRPTVAYLKEKLSLTPEEEEIARYGLQMVIYPVAGFATISLAGWLAGCLESALVVALTAGVLRLFSGGAHARSPLTCNILGMVVAPVLGKVAAVTAPFLSLSRLALIIGLGFLVALAIIFRLAPVDSPA</sequence>
<evidence type="ECO:0000256" key="5">
    <source>
        <dbReference type="ARBA" id="ARBA00022801"/>
    </source>
</evidence>
<keyword evidence="6 8" id="KW-1133">Transmembrane helix</keyword>
<keyword evidence="7 8" id="KW-0472">Membrane</keyword>
<gene>
    <name evidence="9" type="ORF">ENQ35_00180</name>
</gene>
<dbReference type="GO" id="GO:0006508">
    <property type="term" value="P:proteolysis"/>
    <property type="evidence" value="ECO:0007669"/>
    <property type="project" value="UniProtKB-KW"/>
</dbReference>
<reference evidence="9" key="1">
    <citation type="journal article" date="2020" name="mSystems">
        <title>Genome- and Community-Level Interaction Insights into Carbon Utilization and Element Cycling Functions of Hydrothermarchaeota in Hydrothermal Sediment.</title>
        <authorList>
            <person name="Zhou Z."/>
            <person name="Liu Y."/>
            <person name="Xu W."/>
            <person name="Pan J."/>
            <person name="Luo Z.H."/>
            <person name="Li M."/>
        </authorList>
    </citation>
    <scope>NUCLEOTIDE SEQUENCE [LARGE SCALE GENOMIC DNA]</scope>
    <source>
        <strain evidence="9">SpSt-301</strain>
    </source>
</reference>
<organism evidence="9">
    <name type="scientific">Ammonifex degensii</name>
    <dbReference type="NCBI Taxonomy" id="42838"/>
    <lineage>
        <taxon>Bacteria</taxon>
        <taxon>Bacillati</taxon>
        <taxon>Bacillota</taxon>
        <taxon>Clostridia</taxon>
        <taxon>Thermoanaerobacterales</taxon>
        <taxon>Thermoanaerobacteraceae</taxon>
        <taxon>Ammonifex</taxon>
    </lineage>
</organism>
<feature type="transmembrane region" description="Helical" evidence="8">
    <location>
        <begin position="110"/>
        <end position="129"/>
    </location>
</feature>
<dbReference type="AlphaFoldDB" id="A0A7C1F335"/>